<dbReference type="AlphaFoldDB" id="A0AAV4LMI8"/>
<protein>
    <submittedName>
        <fullName evidence="2">Secreted antigen 1</fullName>
    </submittedName>
</protein>
<dbReference type="Proteomes" id="UP001497744">
    <property type="component" value="Unassembled WGS sequence"/>
</dbReference>
<feature type="region of interest" description="Disordered" evidence="1">
    <location>
        <begin position="382"/>
        <end position="479"/>
    </location>
</feature>
<reference evidence="2 3" key="1">
    <citation type="submission" date="2021-06" db="EMBL/GenBank/DDBJ databases">
        <title>Genome sequence of Babesia caballi.</title>
        <authorList>
            <person name="Yamagishi J."/>
            <person name="Kidaka T."/>
            <person name="Ochi A."/>
        </authorList>
    </citation>
    <scope>NUCLEOTIDE SEQUENCE [LARGE SCALE GENOMIC DNA]</scope>
    <source>
        <strain evidence="2">USDA-D6B2</strain>
    </source>
</reference>
<dbReference type="RefSeq" id="XP_067712701.1">
    <property type="nucleotide sequence ID" value="XM_067856600.1"/>
</dbReference>
<name>A0AAV4LMI8_BABCB</name>
<proteinExistence type="predicted"/>
<dbReference type="EMBL" id="BPLF01000001">
    <property type="protein sequence ID" value="GIX60630.1"/>
    <property type="molecule type" value="Genomic_DNA"/>
</dbReference>
<keyword evidence="3" id="KW-1185">Reference proteome</keyword>
<feature type="compositionally biased region" description="Low complexity" evidence="1">
    <location>
        <begin position="409"/>
        <end position="437"/>
    </location>
</feature>
<organism evidence="2 3">
    <name type="scientific">Babesia caballi</name>
    <dbReference type="NCBI Taxonomy" id="5871"/>
    <lineage>
        <taxon>Eukaryota</taxon>
        <taxon>Sar</taxon>
        <taxon>Alveolata</taxon>
        <taxon>Apicomplexa</taxon>
        <taxon>Aconoidasida</taxon>
        <taxon>Piroplasmida</taxon>
        <taxon>Babesiidae</taxon>
        <taxon>Babesia</taxon>
    </lineage>
</organism>
<evidence type="ECO:0000313" key="2">
    <source>
        <dbReference type="EMBL" id="GIX60630.1"/>
    </source>
</evidence>
<comment type="caution">
    <text evidence="2">The sequence shown here is derived from an EMBL/GenBank/DDBJ whole genome shotgun (WGS) entry which is preliminary data.</text>
</comment>
<dbReference type="GeneID" id="94192113"/>
<evidence type="ECO:0000256" key="1">
    <source>
        <dbReference type="SAM" id="MobiDB-lite"/>
    </source>
</evidence>
<accession>A0AAV4LMI8</accession>
<feature type="compositionally biased region" description="Polar residues" evidence="1">
    <location>
        <begin position="438"/>
        <end position="456"/>
    </location>
</feature>
<evidence type="ECO:0000313" key="3">
    <source>
        <dbReference type="Proteomes" id="UP001497744"/>
    </source>
</evidence>
<gene>
    <name evidence="2" type="ORF">BcabD6B2_00650</name>
</gene>
<sequence>MPEDCEEIDSPQTLKDALDFLTVLNDNSKLSRSFGGALKIRAERYFSEVDRYADGVATSLQNVLDNASALQKLIRDRSTDPYGEYAALHSHFDTCTNDCINKLLSILPKLHATLYYLRFNVDSTFEPYGGGQWATLTCDDGGYLNQWLQDSSGTASTRRSEDRLFPGGYGKSQLRSMTGRDLAESLQSLVNNTTGGHLQNLLLPLIFLFDPWYYYNTSLVLAFVKAFCEAVKEGDFGTGVNDYRQLKSTCAALSETLNDFTGSNNSSGRLLVALYNGCVERYKTLLKVECYTTYVSLLRKKLGGVFTFLQNISMYCKLWNDTTLQRTNNAGPFPYGFMFGEAWKSDPWHNARQKLHAAIKKLWEKGSGGGGSLQDFIEALKLTSGSPGQGSGSAQHPGSSGPGSDGPRKPGSSGTLSASVPTVGAAGTATSAQTSTPNSDVTTPANPSGSGESAENSTEHTGQETVDGPTGAPQAAYESSVSSDSTVTIGSAAGGVALLGGGGAALYFLNVGGIKTLITGVP</sequence>